<dbReference type="InterPro" id="IPR036514">
    <property type="entry name" value="SGNH_hydro_sf"/>
</dbReference>
<organism evidence="2 3">
    <name type="scientific">Lactococcus fujiensis JCM 16395</name>
    <dbReference type="NCBI Taxonomy" id="1291764"/>
    <lineage>
        <taxon>Bacteria</taxon>
        <taxon>Bacillati</taxon>
        <taxon>Bacillota</taxon>
        <taxon>Bacilli</taxon>
        <taxon>Lactobacillales</taxon>
        <taxon>Streptococcaceae</taxon>
        <taxon>Lactococcus</taxon>
    </lineage>
</organism>
<dbReference type="AlphaFoldDB" id="A0A2A5RM95"/>
<comment type="caution">
    <text evidence="2">The sequence shown here is derived from an EMBL/GenBank/DDBJ whole genome shotgun (WGS) entry which is preliminary data.</text>
</comment>
<dbReference type="InterPro" id="IPR013830">
    <property type="entry name" value="SGNH_hydro"/>
</dbReference>
<dbReference type="STRING" id="1291764.GCA_001311235_01968"/>
<proteinExistence type="predicted"/>
<dbReference type="GO" id="GO:0016787">
    <property type="term" value="F:hydrolase activity"/>
    <property type="evidence" value="ECO:0007669"/>
    <property type="project" value="UniProtKB-KW"/>
</dbReference>
<dbReference type="Gene3D" id="3.40.50.1110">
    <property type="entry name" value="SGNH hydrolase"/>
    <property type="match status" value="1"/>
</dbReference>
<keyword evidence="2" id="KW-0378">Hydrolase</keyword>
<dbReference type="PANTHER" id="PTHR14209:SF19">
    <property type="entry name" value="ISOAMYL ACETATE-HYDROLYZING ESTERASE 1 HOMOLOG"/>
    <property type="match status" value="1"/>
</dbReference>
<dbReference type="InterPro" id="IPR045136">
    <property type="entry name" value="Iah1-like"/>
</dbReference>
<accession>A0A2A5RM95</accession>
<dbReference type="Proteomes" id="UP000218181">
    <property type="component" value="Unassembled WGS sequence"/>
</dbReference>
<evidence type="ECO:0000259" key="1">
    <source>
        <dbReference type="Pfam" id="PF13472"/>
    </source>
</evidence>
<reference evidence="2 3" key="1">
    <citation type="submission" date="2014-12" db="EMBL/GenBank/DDBJ databases">
        <title>Draft genome sequences of 10 type strains of Lactococcus.</title>
        <authorList>
            <person name="Sun Z."/>
            <person name="Zhong Z."/>
            <person name="Liu W."/>
            <person name="Zhang W."/>
            <person name="Zhang H."/>
        </authorList>
    </citation>
    <scope>NUCLEOTIDE SEQUENCE [LARGE SCALE GENOMIC DNA]</scope>
    <source>
        <strain evidence="2 3">JCM 16395</strain>
    </source>
</reference>
<dbReference type="SUPFAM" id="SSF52266">
    <property type="entry name" value="SGNH hydrolase"/>
    <property type="match status" value="1"/>
</dbReference>
<dbReference type="Pfam" id="PF13472">
    <property type="entry name" value="Lipase_GDSL_2"/>
    <property type="match status" value="1"/>
</dbReference>
<feature type="domain" description="SGNH hydrolase-type esterase" evidence="1">
    <location>
        <begin position="17"/>
        <end position="161"/>
    </location>
</feature>
<dbReference type="PANTHER" id="PTHR14209">
    <property type="entry name" value="ISOAMYL ACETATE-HYDROLYZING ESTERASE 1"/>
    <property type="match status" value="1"/>
</dbReference>
<gene>
    <name evidence="2" type="ORF">RT41_GL001277</name>
</gene>
<sequence length="172" mass="19720">MGRPATQILRKKLEANARKRGIELEINLQGVNGDTTTHAMKRLPQIVRKKADFVFIFFGANDASRYFSVTESEYAKNLSVMIEQLDENKVILISPPYHNDTLDINNRSNTLICRYRATMKKVGQLYDKNVIDLYGAMIASQNPNQYLQDDGLHFSARGYDLLSELMLERIMN</sequence>
<dbReference type="EMBL" id="JXJU01000004">
    <property type="protein sequence ID" value="PCS00390.1"/>
    <property type="molecule type" value="Genomic_DNA"/>
</dbReference>
<evidence type="ECO:0000313" key="2">
    <source>
        <dbReference type="EMBL" id="PCS00390.1"/>
    </source>
</evidence>
<name>A0A2A5RM95_9LACT</name>
<keyword evidence="3" id="KW-1185">Reference proteome</keyword>
<protein>
    <submittedName>
        <fullName evidence="2">Lipase/acylhydrolase</fullName>
    </submittedName>
</protein>
<evidence type="ECO:0000313" key="3">
    <source>
        <dbReference type="Proteomes" id="UP000218181"/>
    </source>
</evidence>